<comment type="caution">
    <text evidence="2">The sequence shown here is derived from an EMBL/GenBank/DDBJ whole genome shotgun (WGS) entry which is preliminary data.</text>
</comment>
<dbReference type="AlphaFoldDB" id="A0A0L0VXH8"/>
<evidence type="ECO:0000313" key="3">
    <source>
        <dbReference type="Proteomes" id="UP000054564"/>
    </source>
</evidence>
<sequence length="68" mass="7672">MKLTFGGTEICRNRRPGSPRRTRKERRSRGTKLAAAQVFSTTAIPRTRIEDIDRVALQTRITDGTIGE</sequence>
<gene>
    <name evidence="2" type="ORF">PSTG_02703</name>
</gene>
<proteinExistence type="predicted"/>
<organism evidence="2 3">
    <name type="scientific">Puccinia striiformis f. sp. tritici PST-78</name>
    <dbReference type="NCBI Taxonomy" id="1165861"/>
    <lineage>
        <taxon>Eukaryota</taxon>
        <taxon>Fungi</taxon>
        <taxon>Dikarya</taxon>
        <taxon>Basidiomycota</taxon>
        <taxon>Pucciniomycotina</taxon>
        <taxon>Pucciniomycetes</taxon>
        <taxon>Pucciniales</taxon>
        <taxon>Pucciniaceae</taxon>
        <taxon>Puccinia</taxon>
    </lineage>
</organism>
<feature type="compositionally biased region" description="Basic residues" evidence="1">
    <location>
        <begin position="13"/>
        <end position="30"/>
    </location>
</feature>
<reference evidence="3" key="1">
    <citation type="submission" date="2014-03" db="EMBL/GenBank/DDBJ databases">
        <title>The Genome Sequence of Puccinia striiformis f. sp. tritici PST-78.</title>
        <authorList>
            <consortium name="The Broad Institute Genome Sequencing Platform"/>
            <person name="Cuomo C."/>
            <person name="Hulbert S."/>
            <person name="Chen X."/>
            <person name="Walker B."/>
            <person name="Young S.K."/>
            <person name="Zeng Q."/>
            <person name="Gargeya S."/>
            <person name="Fitzgerald M."/>
            <person name="Haas B."/>
            <person name="Abouelleil A."/>
            <person name="Alvarado L."/>
            <person name="Arachchi H.M."/>
            <person name="Berlin A.M."/>
            <person name="Chapman S.B."/>
            <person name="Goldberg J."/>
            <person name="Griggs A."/>
            <person name="Gujja S."/>
            <person name="Hansen M."/>
            <person name="Howarth C."/>
            <person name="Imamovic A."/>
            <person name="Larimer J."/>
            <person name="McCowan C."/>
            <person name="Montmayeur A."/>
            <person name="Murphy C."/>
            <person name="Neiman D."/>
            <person name="Pearson M."/>
            <person name="Priest M."/>
            <person name="Roberts A."/>
            <person name="Saif S."/>
            <person name="Shea T."/>
            <person name="Sisk P."/>
            <person name="Sykes S."/>
            <person name="Wortman J."/>
            <person name="Nusbaum C."/>
            <person name="Birren B."/>
        </authorList>
    </citation>
    <scope>NUCLEOTIDE SEQUENCE [LARGE SCALE GENOMIC DNA]</scope>
    <source>
        <strain evidence="3">race PST-78</strain>
    </source>
</reference>
<feature type="region of interest" description="Disordered" evidence="1">
    <location>
        <begin position="1"/>
        <end position="34"/>
    </location>
</feature>
<name>A0A0L0VXH8_9BASI</name>
<dbReference type="Proteomes" id="UP000054564">
    <property type="component" value="Unassembled WGS sequence"/>
</dbReference>
<dbReference type="EMBL" id="AJIL01000014">
    <property type="protein sequence ID" value="KNF03994.1"/>
    <property type="molecule type" value="Genomic_DNA"/>
</dbReference>
<evidence type="ECO:0000256" key="1">
    <source>
        <dbReference type="SAM" id="MobiDB-lite"/>
    </source>
</evidence>
<protein>
    <submittedName>
        <fullName evidence="2">Uncharacterized protein</fullName>
    </submittedName>
</protein>
<keyword evidence="3" id="KW-1185">Reference proteome</keyword>
<accession>A0A0L0VXH8</accession>
<evidence type="ECO:0000313" key="2">
    <source>
        <dbReference type="EMBL" id="KNF03994.1"/>
    </source>
</evidence>